<sequence>MDTVANVGWSGKTILLWVLRILSAGIFLAAAFMKLSGQQQMVDEFAIIGLGQGFRYLTGILELAGGIALLIPRFSPLGALLLLAVDAGAFVAQVAALHQDWIHTIVIGALLVAVVALQRPALKALIGR</sequence>
<keyword evidence="4 5" id="KW-0472">Membrane</keyword>
<proteinExistence type="predicted"/>
<feature type="transmembrane region" description="Helical" evidence="5">
    <location>
        <begin position="101"/>
        <end position="122"/>
    </location>
</feature>
<evidence type="ECO:0000256" key="3">
    <source>
        <dbReference type="ARBA" id="ARBA00022989"/>
    </source>
</evidence>
<evidence type="ECO:0000256" key="2">
    <source>
        <dbReference type="ARBA" id="ARBA00022692"/>
    </source>
</evidence>
<name>A0ABV2J5B6_9HYPH</name>
<comment type="subcellular location">
    <subcellularLocation>
        <location evidence="1">Membrane</location>
        <topology evidence="1">Multi-pass membrane protein</topology>
    </subcellularLocation>
</comment>
<feature type="transmembrane region" description="Helical" evidence="5">
    <location>
        <begin position="53"/>
        <end position="71"/>
    </location>
</feature>
<keyword evidence="2 5" id="KW-0812">Transmembrane</keyword>
<dbReference type="InterPro" id="IPR032808">
    <property type="entry name" value="DoxX"/>
</dbReference>
<evidence type="ECO:0000256" key="4">
    <source>
        <dbReference type="ARBA" id="ARBA00023136"/>
    </source>
</evidence>
<organism evidence="6 7">
    <name type="scientific">Rhizobium aquaticum</name>
    <dbReference type="NCBI Taxonomy" id="1549636"/>
    <lineage>
        <taxon>Bacteria</taxon>
        <taxon>Pseudomonadati</taxon>
        <taxon>Pseudomonadota</taxon>
        <taxon>Alphaproteobacteria</taxon>
        <taxon>Hyphomicrobiales</taxon>
        <taxon>Rhizobiaceae</taxon>
        <taxon>Rhizobium/Agrobacterium group</taxon>
        <taxon>Rhizobium</taxon>
    </lineage>
</organism>
<accession>A0ABV2J5B6</accession>
<feature type="transmembrane region" description="Helical" evidence="5">
    <location>
        <begin position="14"/>
        <end position="33"/>
    </location>
</feature>
<evidence type="ECO:0000256" key="5">
    <source>
        <dbReference type="SAM" id="Phobius"/>
    </source>
</evidence>
<evidence type="ECO:0000256" key="1">
    <source>
        <dbReference type="ARBA" id="ARBA00004141"/>
    </source>
</evidence>
<keyword evidence="7" id="KW-1185">Reference proteome</keyword>
<reference evidence="6 7" key="1">
    <citation type="submission" date="2024-06" db="EMBL/GenBank/DDBJ databases">
        <title>Genomic Encyclopedia of Type Strains, Phase IV (KMG-IV): sequencing the most valuable type-strain genomes for metagenomic binning, comparative biology and taxonomic classification.</title>
        <authorList>
            <person name="Goeker M."/>
        </authorList>
    </citation>
    <scope>NUCLEOTIDE SEQUENCE [LARGE SCALE GENOMIC DNA]</scope>
    <source>
        <strain evidence="6 7">DSM 29780</strain>
    </source>
</reference>
<dbReference type="Proteomes" id="UP001549047">
    <property type="component" value="Unassembled WGS sequence"/>
</dbReference>
<comment type="caution">
    <text evidence="6">The sequence shown here is derived from an EMBL/GenBank/DDBJ whole genome shotgun (WGS) entry which is preliminary data.</text>
</comment>
<evidence type="ECO:0000313" key="6">
    <source>
        <dbReference type="EMBL" id="MET3615958.1"/>
    </source>
</evidence>
<evidence type="ECO:0000313" key="7">
    <source>
        <dbReference type="Proteomes" id="UP001549047"/>
    </source>
</evidence>
<gene>
    <name evidence="6" type="ORF">ABID16_004305</name>
</gene>
<dbReference type="RefSeq" id="WP_354558416.1">
    <property type="nucleotide sequence ID" value="NZ_JBEPMB010000010.1"/>
</dbReference>
<dbReference type="EMBL" id="JBEPMB010000010">
    <property type="protein sequence ID" value="MET3615958.1"/>
    <property type="molecule type" value="Genomic_DNA"/>
</dbReference>
<protein>
    <submittedName>
        <fullName evidence="6">Membrane protein YphA (DoxX/SURF4 family)</fullName>
    </submittedName>
</protein>
<feature type="transmembrane region" description="Helical" evidence="5">
    <location>
        <begin position="78"/>
        <end position="95"/>
    </location>
</feature>
<dbReference type="Pfam" id="PF13564">
    <property type="entry name" value="DoxX_2"/>
    <property type="match status" value="1"/>
</dbReference>
<keyword evidence="3 5" id="KW-1133">Transmembrane helix</keyword>